<dbReference type="Proteomes" id="UP000236721">
    <property type="component" value="Unassembled WGS sequence"/>
</dbReference>
<sequence length="298" mass="34525">MYDLKKEYDQFGPWLVEIQSEQDIPPQFSEQKHFFDGAVYSFKIPVHQERRNMKPGMLLYPEVVIIQKEFIMHLKIDGERIQAEKMWYTDVLFLTHGGDLLDNYIGLQSIQGEMVIKYNLVSQDVASHVVKLLREIISPRSAYPVASELNDANLLDKVTYSFYCGTEKVLEPLHILAYQSEMRLTERKRSSIMDLYHNFVQYKLLRTMIMTDGVDLIIANQGKHIIDVKDANYKFGHTFIRLGLIENLSMKPHAQFPELNEVVIKVGLCEFTLAVGKDFKLDKVSQMLSITEQVEEPA</sequence>
<reference evidence="2" key="1">
    <citation type="submission" date="2016-10" db="EMBL/GenBank/DDBJ databases">
        <authorList>
            <person name="Varghese N."/>
            <person name="Submissions S."/>
        </authorList>
    </citation>
    <scope>NUCLEOTIDE SEQUENCE [LARGE SCALE GENOMIC DNA]</scope>
    <source>
        <strain evidence="2">CGMCC 1.7062</strain>
    </source>
</reference>
<dbReference type="EMBL" id="FNVG01000001">
    <property type="protein sequence ID" value="SEF45936.1"/>
    <property type="molecule type" value="Genomic_DNA"/>
</dbReference>
<evidence type="ECO:0000313" key="1">
    <source>
        <dbReference type="EMBL" id="SEF45936.1"/>
    </source>
</evidence>
<organism evidence="1 2">
    <name type="scientific">Vibrio hangzhouensis</name>
    <dbReference type="NCBI Taxonomy" id="462991"/>
    <lineage>
        <taxon>Bacteria</taxon>
        <taxon>Pseudomonadati</taxon>
        <taxon>Pseudomonadota</taxon>
        <taxon>Gammaproteobacteria</taxon>
        <taxon>Vibrionales</taxon>
        <taxon>Vibrionaceae</taxon>
        <taxon>Vibrio</taxon>
    </lineage>
</organism>
<keyword evidence="2" id="KW-1185">Reference proteome</keyword>
<dbReference type="OrthoDB" id="6400670at2"/>
<protein>
    <submittedName>
        <fullName evidence="1">Uncharacterized protein</fullName>
    </submittedName>
</protein>
<name>A0A1H5S5P4_9VIBR</name>
<gene>
    <name evidence="1" type="ORF">SAMN04488244_101254</name>
</gene>
<proteinExistence type="predicted"/>
<evidence type="ECO:0000313" key="2">
    <source>
        <dbReference type="Proteomes" id="UP000236721"/>
    </source>
</evidence>
<dbReference type="AlphaFoldDB" id="A0A1H5S5P4"/>
<accession>A0A1H5S5P4</accession>
<dbReference type="RefSeq" id="WP_103878499.1">
    <property type="nucleotide sequence ID" value="NZ_FNVG01000001.1"/>
</dbReference>